<proteinExistence type="predicted"/>
<protein>
    <submittedName>
        <fullName evidence="2">Uncharacterized protein</fullName>
    </submittedName>
</protein>
<feature type="compositionally biased region" description="Polar residues" evidence="1">
    <location>
        <begin position="93"/>
        <end position="102"/>
    </location>
</feature>
<dbReference type="Proteomes" id="UP001175228">
    <property type="component" value="Unassembled WGS sequence"/>
</dbReference>
<evidence type="ECO:0000256" key="1">
    <source>
        <dbReference type="SAM" id="MobiDB-lite"/>
    </source>
</evidence>
<name>A0AA39UTS9_9AGAR</name>
<feature type="region of interest" description="Disordered" evidence="1">
    <location>
        <begin position="35"/>
        <end position="81"/>
    </location>
</feature>
<dbReference type="EMBL" id="JAUEPU010000029">
    <property type="protein sequence ID" value="KAK0492540.1"/>
    <property type="molecule type" value="Genomic_DNA"/>
</dbReference>
<organism evidence="2 3">
    <name type="scientific">Armillaria luteobubalina</name>
    <dbReference type="NCBI Taxonomy" id="153913"/>
    <lineage>
        <taxon>Eukaryota</taxon>
        <taxon>Fungi</taxon>
        <taxon>Dikarya</taxon>
        <taxon>Basidiomycota</taxon>
        <taxon>Agaricomycotina</taxon>
        <taxon>Agaricomycetes</taxon>
        <taxon>Agaricomycetidae</taxon>
        <taxon>Agaricales</taxon>
        <taxon>Marasmiineae</taxon>
        <taxon>Physalacriaceae</taxon>
        <taxon>Armillaria</taxon>
    </lineage>
</organism>
<feature type="region of interest" description="Disordered" evidence="1">
    <location>
        <begin position="93"/>
        <end position="119"/>
    </location>
</feature>
<evidence type="ECO:0000313" key="2">
    <source>
        <dbReference type="EMBL" id="KAK0492540.1"/>
    </source>
</evidence>
<evidence type="ECO:0000313" key="3">
    <source>
        <dbReference type="Proteomes" id="UP001175228"/>
    </source>
</evidence>
<sequence>MRCGHKGSYCCNPTVECLSRVRVSLWGSGRTEVTRNHSVTAHHHSTVRRQELPLSPPPKRKKRETSTTETQAARNDTKAVAGVILITSNEMRATRTAPSQHRSGGKSHPHYHNECAGNKKPAVGAGSDAVLVVHPDEQKDLRTNPVQTQRAAVASKQSKTALTVRWSMRA</sequence>
<reference evidence="2" key="1">
    <citation type="submission" date="2023-06" db="EMBL/GenBank/DDBJ databases">
        <authorList>
            <consortium name="Lawrence Berkeley National Laboratory"/>
            <person name="Ahrendt S."/>
            <person name="Sahu N."/>
            <person name="Indic B."/>
            <person name="Wong-Bajracharya J."/>
            <person name="Merenyi Z."/>
            <person name="Ke H.-M."/>
            <person name="Monk M."/>
            <person name="Kocsube S."/>
            <person name="Drula E."/>
            <person name="Lipzen A."/>
            <person name="Balint B."/>
            <person name="Henrissat B."/>
            <person name="Andreopoulos B."/>
            <person name="Martin F.M."/>
            <person name="Harder C.B."/>
            <person name="Rigling D."/>
            <person name="Ford K.L."/>
            <person name="Foster G.D."/>
            <person name="Pangilinan J."/>
            <person name="Papanicolaou A."/>
            <person name="Barry K."/>
            <person name="LaButti K."/>
            <person name="Viragh M."/>
            <person name="Koriabine M."/>
            <person name="Yan M."/>
            <person name="Riley R."/>
            <person name="Champramary S."/>
            <person name="Plett K.L."/>
            <person name="Tsai I.J."/>
            <person name="Slot J."/>
            <person name="Sipos G."/>
            <person name="Plett J."/>
            <person name="Nagy L.G."/>
            <person name="Grigoriev I.V."/>
        </authorList>
    </citation>
    <scope>NUCLEOTIDE SEQUENCE</scope>
    <source>
        <strain evidence="2">HWK02</strain>
    </source>
</reference>
<accession>A0AA39UTS9</accession>
<comment type="caution">
    <text evidence="2">The sequence shown here is derived from an EMBL/GenBank/DDBJ whole genome shotgun (WGS) entry which is preliminary data.</text>
</comment>
<gene>
    <name evidence="2" type="ORF">EDD18DRAFT_1183077</name>
</gene>
<keyword evidence="3" id="KW-1185">Reference proteome</keyword>
<dbReference type="AlphaFoldDB" id="A0AA39UTS9"/>